<keyword evidence="4" id="KW-1185">Reference proteome</keyword>
<organism evidence="3 4">
    <name type="scientific">Lasiosphaeria ovina</name>
    <dbReference type="NCBI Taxonomy" id="92902"/>
    <lineage>
        <taxon>Eukaryota</taxon>
        <taxon>Fungi</taxon>
        <taxon>Dikarya</taxon>
        <taxon>Ascomycota</taxon>
        <taxon>Pezizomycotina</taxon>
        <taxon>Sordariomycetes</taxon>
        <taxon>Sordariomycetidae</taxon>
        <taxon>Sordariales</taxon>
        <taxon>Lasiosphaeriaceae</taxon>
        <taxon>Lasiosphaeria</taxon>
    </lineage>
</organism>
<protein>
    <recommendedName>
        <fullName evidence="2">DUF7924 domain-containing protein</fullName>
    </recommendedName>
</protein>
<evidence type="ECO:0000259" key="2">
    <source>
        <dbReference type="Pfam" id="PF25545"/>
    </source>
</evidence>
<feature type="domain" description="DUF7924" evidence="2">
    <location>
        <begin position="159"/>
        <end position="337"/>
    </location>
</feature>
<evidence type="ECO:0000256" key="1">
    <source>
        <dbReference type="SAM" id="MobiDB-lite"/>
    </source>
</evidence>
<dbReference type="InterPro" id="IPR057684">
    <property type="entry name" value="DUF7924"/>
</dbReference>
<dbReference type="AlphaFoldDB" id="A0AAE0JSX0"/>
<dbReference type="Pfam" id="PF25545">
    <property type="entry name" value="DUF7924"/>
    <property type="match status" value="1"/>
</dbReference>
<gene>
    <name evidence="3" type="ORF">B0T24DRAFT_540027</name>
</gene>
<dbReference type="EMBL" id="JAULSN010000014">
    <property type="protein sequence ID" value="KAK3360875.1"/>
    <property type="molecule type" value="Genomic_DNA"/>
</dbReference>
<dbReference type="Proteomes" id="UP001287356">
    <property type="component" value="Unassembled WGS sequence"/>
</dbReference>
<accession>A0AAE0JSX0</accession>
<feature type="compositionally biased region" description="Basic and acidic residues" evidence="1">
    <location>
        <begin position="37"/>
        <end position="50"/>
    </location>
</feature>
<feature type="region of interest" description="Disordered" evidence="1">
    <location>
        <begin position="348"/>
        <end position="379"/>
    </location>
</feature>
<reference evidence="3" key="2">
    <citation type="submission" date="2023-06" db="EMBL/GenBank/DDBJ databases">
        <authorList>
            <consortium name="Lawrence Berkeley National Laboratory"/>
            <person name="Haridas S."/>
            <person name="Hensen N."/>
            <person name="Bonometti L."/>
            <person name="Westerberg I."/>
            <person name="Brannstrom I.O."/>
            <person name="Guillou S."/>
            <person name="Cros-Aarteil S."/>
            <person name="Calhoun S."/>
            <person name="Kuo A."/>
            <person name="Mondo S."/>
            <person name="Pangilinan J."/>
            <person name="Riley R."/>
            <person name="Labutti K."/>
            <person name="Andreopoulos B."/>
            <person name="Lipzen A."/>
            <person name="Chen C."/>
            <person name="Yanf M."/>
            <person name="Daum C."/>
            <person name="Ng V."/>
            <person name="Clum A."/>
            <person name="Steindorff A."/>
            <person name="Ohm R."/>
            <person name="Martin F."/>
            <person name="Silar P."/>
            <person name="Natvig D."/>
            <person name="Lalanne C."/>
            <person name="Gautier V."/>
            <person name="Ament-Velasquez S.L."/>
            <person name="Kruys A."/>
            <person name="Hutchinson M.I."/>
            <person name="Powell A.J."/>
            <person name="Barry K."/>
            <person name="Miller A.N."/>
            <person name="Grigoriev I.V."/>
            <person name="Debuchy R."/>
            <person name="Gladieux P."/>
            <person name="Thoren M.H."/>
            <person name="Johannesson H."/>
        </authorList>
    </citation>
    <scope>NUCLEOTIDE SEQUENCE</scope>
    <source>
        <strain evidence="3">CBS 958.72</strain>
    </source>
</reference>
<reference evidence="3" key="1">
    <citation type="journal article" date="2023" name="Mol. Phylogenet. Evol.">
        <title>Genome-scale phylogeny and comparative genomics of the fungal order Sordariales.</title>
        <authorList>
            <person name="Hensen N."/>
            <person name="Bonometti L."/>
            <person name="Westerberg I."/>
            <person name="Brannstrom I.O."/>
            <person name="Guillou S."/>
            <person name="Cros-Aarteil S."/>
            <person name="Calhoun S."/>
            <person name="Haridas S."/>
            <person name="Kuo A."/>
            <person name="Mondo S."/>
            <person name="Pangilinan J."/>
            <person name="Riley R."/>
            <person name="LaButti K."/>
            <person name="Andreopoulos B."/>
            <person name="Lipzen A."/>
            <person name="Chen C."/>
            <person name="Yan M."/>
            <person name="Daum C."/>
            <person name="Ng V."/>
            <person name="Clum A."/>
            <person name="Steindorff A."/>
            <person name="Ohm R.A."/>
            <person name="Martin F."/>
            <person name="Silar P."/>
            <person name="Natvig D.O."/>
            <person name="Lalanne C."/>
            <person name="Gautier V."/>
            <person name="Ament-Velasquez S.L."/>
            <person name="Kruys A."/>
            <person name="Hutchinson M.I."/>
            <person name="Powell A.J."/>
            <person name="Barry K."/>
            <person name="Miller A.N."/>
            <person name="Grigoriev I.V."/>
            <person name="Debuchy R."/>
            <person name="Gladieux P."/>
            <person name="Hiltunen Thoren M."/>
            <person name="Johannesson H."/>
        </authorList>
    </citation>
    <scope>NUCLEOTIDE SEQUENCE</scope>
    <source>
        <strain evidence="3">CBS 958.72</strain>
    </source>
</reference>
<feature type="region of interest" description="Disordered" evidence="1">
    <location>
        <begin position="1"/>
        <end position="53"/>
    </location>
</feature>
<sequence length="379" mass="43983">MQQQQQQRRSARLVLRGKVNSDSDRDNSDYDDDDDDEYRHHDDYDQKDDNVEGFNDPAYRATLRLNYINFRHAQKKLPHTVAAYVGQMASTLSEMPEPSPESVAKVIYELNELNLRDLNESGLKGVLKIHFFRQDRELPFKRHSYIRRMRLPRHLLPSNAGVADVPAFTLSRPRPDLTYGYPDRAFTMNQRSILSRLHDQIPRYAQVTYDIWFPFFAVEFKAVPELAPRGSLWVAANQCATTSAACIRAIDQLDMRLGDAGYNKHIPNLCYSLALDHNLAQLYVSWGEIKKTRPAYYFQLVDSFSLLNPEQLIRLHRWMTAIFDWGYGERLSTIRLAVDYIQQAEEQKAGQQKVASGAAKSRRPSPESSSPEWKRRRLR</sequence>
<feature type="compositionally biased region" description="Basic and acidic residues" evidence="1">
    <location>
        <begin position="19"/>
        <end position="28"/>
    </location>
</feature>
<proteinExistence type="predicted"/>
<dbReference type="PANTHER" id="PTHR42470:SF1">
    <property type="entry name" value="VAST DOMAIN-CONTAINING PROTEIN"/>
    <property type="match status" value="1"/>
</dbReference>
<comment type="caution">
    <text evidence="3">The sequence shown here is derived from an EMBL/GenBank/DDBJ whole genome shotgun (WGS) entry which is preliminary data.</text>
</comment>
<dbReference type="PANTHER" id="PTHR42470">
    <property type="entry name" value="VAST DOMAIN-CONTAINING PROTEIN"/>
    <property type="match status" value="1"/>
</dbReference>
<name>A0AAE0JSX0_9PEZI</name>
<evidence type="ECO:0000313" key="3">
    <source>
        <dbReference type="EMBL" id="KAK3360875.1"/>
    </source>
</evidence>
<evidence type="ECO:0000313" key="4">
    <source>
        <dbReference type="Proteomes" id="UP001287356"/>
    </source>
</evidence>